<evidence type="ECO:0000313" key="2">
    <source>
        <dbReference type="WBParaSite" id="SSTP_0000253100.1"/>
    </source>
</evidence>
<keyword evidence="1" id="KW-1185">Reference proteome</keyword>
<organism evidence="2">
    <name type="scientific">Strongyloides stercoralis</name>
    <name type="common">Threadworm</name>
    <dbReference type="NCBI Taxonomy" id="6248"/>
    <lineage>
        <taxon>Eukaryota</taxon>
        <taxon>Metazoa</taxon>
        <taxon>Ecdysozoa</taxon>
        <taxon>Nematoda</taxon>
        <taxon>Chromadorea</taxon>
        <taxon>Rhabditida</taxon>
        <taxon>Tylenchina</taxon>
        <taxon>Panagrolaimomorpha</taxon>
        <taxon>Strongyloidoidea</taxon>
        <taxon>Strongyloididae</taxon>
        <taxon>Strongyloides</taxon>
    </lineage>
</organism>
<name>A0A0K0DZ67_STRER</name>
<evidence type="ECO:0000313" key="1">
    <source>
        <dbReference type="Proteomes" id="UP000035681"/>
    </source>
</evidence>
<reference evidence="2" key="1">
    <citation type="submission" date="2015-08" db="UniProtKB">
        <authorList>
            <consortium name="WormBaseParasite"/>
        </authorList>
    </citation>
    <scope>IDENTIFICATION</scope>
</reference>
<dbReference type="WBParaSite" id="SSTP_0000253100.1">
    <property type="protein sequence ID" value="SSTP_0000253100.1"/>
    <property type="gene ID" value="SSTP_0000253100"/>
</dbReference>
<dbReference type="AlphaFoldDB" id="A0A0K0DZ67"/>
<accession>A0A0K0DZ67</accession>
<proteinExistence type="predicted"/>
<evidence type="ECO:0000313" key="3">
    <source>
        <dbReference type="WBParaSite" id="TCONS_00010286.p1"/>
    </source>
</evidence>
<dbReference type="Proteomes" id="UP000035681">
    <property type="component" value="Unplaced"/>
</dbReference>
<dbReference type="WBParaSite" id="TCONS_00010286.p1">
    <property type="protein sequence ID" value="TCONS_00010286.p1"/>
    <property type="gene ID" value="XLOC_007987"/>
</dbReference>
<protein>
    <submittedName>
        <fullName evidence="2 3">Ig-like domain-containing protein</fullName>
    </submittedName>
</protein>
<sequence length="264" mass="30541">MLRYILLYILTYYFTIIKSKRCYSICNGTSPIYCKSKLSDDNSAYVSGYYNLSKLGMIKMSCTLSSKSYAPGIIWQYRKSRNEKWSTFVCDEEIFKHTCKNKIIDDNKSYGECHIQQNTIKNSGYYRCIEEDNHNNISSEEFLIQIIGVESISVISRTLILNKIGKIMVKICSNPKPNIIWYGEDQIVQVGQSSDRYSATPLSNAIESINMKLTTSTRYEDNCWTGTLYIRNVTIADRNINVFIILNNFIFEKQITVTNFPTNF</sequence>